<proteinExistence type="predicted"/>
<dbReference type="Proteomes" id="UP000034154">
    <property type="component" value="Unassembled WGS sequence"/>
</dbReference>
<keyword evidence="2" id="KW-0479">Metal-binding</keyword>
<evidence type="ECO:0000256" key="3">
    <source>
        <dbReference type="ARBA" id="ARBA00022801"/>
    </source>
</evidence>
<evidence type="ECO:0000256" key="4">
    <source>
        <dbReference type="ARBA" id="ARBA00022833"/>
    </source>
</evidence>
<organism evidence="6 7">
    <name type="scientific">Candidatus Uhrbacteria bacterium GW2011_GWF2_44_350</name>
    <dbReference type="NCBI Taxonomy" id="1619000"/>
    <lineage>
        <taxon>Bacteria</taxon>
        <taxon>Candidatus Uhriibacteriota</taxon>
    </lineage>
</organism>
<dbReference type="GO" id="GO:0046872">
    <property type="term" value="F:metal ion binding"/>
    <property type="evidence" value="ECO:0007669"/>
    <property type="project" value="UniProtKB-KW"/>
</dbReference>
<protein>
    <recommendedName>
        <fullName evidence="5">Succinylglutamate desuccinylase/Aspartoacylase catalytic domain-containing protein</fullName>
    </recommendedName>
</protein>
<evidence type="ECO:0000256" key="1">
    <source>
        <dbReference type="ARBA" id="ARBA00001947"/>
    </source>
</evidence>
<dbReference type="Gene3D" id="3.40.630.10">
    <property type="entry name" value="Zn peptidases"/>
    <property type="match status" value="1"/>
</dbReference>
<dbReference type="SUPFAM" id="SSF53187">
    <property type="entry name" value="Zn-dependent exopeptidases"/>
    <property type="match status" value="1"/>
</dbReference>
<dbReference type="PANTHER" id="PTHR15162">
    <property type="entry name" value="ASPARTOACYLASE"/>
    <property type="match status" value="1"/>
</dbReference>
<keyword evidence="4" id="KW-0862">Zinc</keyword>
<comment type="caution">
    <text evidence="6">The sequence shown here is derived from an EMBL/GenBank/DDBJ whole genome shotgun (WGS) entry which is preliminary data.</text>
</comment>
<dbReference type="InterPro" id="IPR050178">
    <property type="entry name" value="AspA/AstE_fam"/>
</dbReference>
<dbReference type="Pfam" id="PF24827">
    <property type="entry name" value="AstE_AspA_cat"/>
    <property type="match status" value="1"/>
</dbReference>
<feature type="domain" description="Succinylglutamate desuccinylase/Aspartoacylase catalytic" evidence="5">
    <location>
        <begin position="17"/>
        <end position="137"/>
    </location>
</feature>
<dbReference type="PANTHER" id="PTHR15162:SF7">
    <property type="entry name" value="SUCCINYLGLUTAMATE DESUCCINYLASE"/>
    <property type="match status" value="1"/>
</dbReference>
<dbReference type="AlphaFoldDB" id="A0A0G1JAU2"/>
<evidence type="ECO:0000256" key="2">
    <source>
        <dbReference type="ARBA" id="ARBA00022723"/>
    </source>
</evidence>
<keyword evidence="3" id="KW-0378">Hydrolase</keyword>
<dbReference type="GO" id="GO:0016788">
    <property type="term" value="F:hydrolase activity, acting on ester bonds"/>
    <property type="evidence" value="ECO:0007669"/>
    <property type="project" value="InterPro"/>
</dbReference>
<sequence>MIKEVGSNIWQITGAIDGPSVVILGGVHGDEKTGIEVIKFLREVCQPPTKKLLKGKLILALGNERAVEAGVREIDGHNLNRLFNVEYLSKPAEDFYESRRAHELAGFLRQADYLLDLHATFSPSRPFLAGAATPRHEKIYRWFNTDLVLTDPNFVVGDGQATTDEFVDVCGGVGICFEAGWLGDTSLVPVVSESVLKILVDLGMIAAEAETPVPPKPTYQIFELTKKIVLTLDGFSYAQGIGLESFFPVKSSQVIGYHGKREELVAEDGVLVFQKDKALWQVNQPICFFAKKV</sequence>
<gene>
    <name evidence="6" type="ORF">UW63_C0078G0006</name>
</gene>
<evidence type="ECO:0000313" key="6">
    <source>
        <dbReference type="EMBL" id="KKT68410.1"/>
    </source>
</evidence>
<accession>A0A0G1JAU2</accession>
<comment type="cofactor">
    <cofactor evidence="1">
        <name>Zn(2+)</name>
        <dbReference type="ChEBI" id="CHEBI:29105"/>
    </cofactor>
</comment>
<dbReference type="EMBL" id="LCJB01000078">
    <property type="protein sequence ID" value="KKT68410.1"/>
    <property type="molecule type" value="Genomic_DNA"/>
</dbReference>
<dbReference type="GO" id="GO:0005829">
    <property type="term" value="C:cytosol"/>
    <property type="evidence" value="ECO:0007669"/>
    <property type="project" value="TreeGrafter"/>
</dbReference>
<evidence type="ECO:0000259" key="5">
    <source>
        <dbReference type="Pfam" id="PF24827"/>
    </source>
</evidence>
<dbReference type="InterPro" id="IPR055438">
    <property type="entry name" value="AstE_AspA_cat"/>
</dbReference>
<name>A0A0G1JAU2_9BACT</name>
<reference evidence="6 7" key="1">
    <citation type="journal article" date="2015" name="Nature">
        <title>rRNA introns, odd ribosomes, and small enigmatic genomes across a large radiation of phyla.</title>
        <authorList>
            <person name="Brown C.T."/>
            <person name="Hug L.A."/>
            <person name="Thomas B.C."/>
            <person name="Sharon I."/>
            <person name="Castelle C.J."/>
            <person name="Singh A."/>
            <person name="Wilkins M.J."/>
            <person name="Williams K.H."/>
            <person name="Banfield J.F."/>
        </authorList>
    </citation>
    <scope>NUCLEOTIDE SEQUENCE [LARGE SCALE GENOMIC DNA]</scope>
</reference>
<evidence type="ECO:0000313" key="7">
    <source>
        <dbReference type="Proteomes" id="UP000034154"/>
    </source>
</evidence>